<dbReference type="STRING" id="1860102.ACCAA_280036"/>
<organism evidence="1 2">
    <name type="scientific">Candidatus Accumulibacter aalborgensis</name>
    <dbReference type="NCBI Taxonomy" id="1860102"/>
    <lineage>
        <taxon>Bacteria</taxon>
        <taxon>Pseudomonadati</taxon>
        <taxon>Pseudomonadota</taxon>
        <taxon>Betaproteobacteria</taxon>
        <taxon>Candidatus Accumulibacter</taxon>
    </lineage>
</organism>
<gene>
    <name evidence="1" type="ORF">ACCAA_280036</name>
</gene>
<name>A0A1A8XMU4_9PROT</name>
<evidence type="ECO:0000313" key="1">
    <source>
        <dbReference type="EMBL" id="SBT05971.1"/>
    </source>
</evidence>
<proteinExistence type="predicted"/>
<dbReference type="Pfam" id="PF04465">
    <property type="entry name" value="DUF499"/>
    <property type="match status" value="1"/>
</dbReference>
<protein>
    <submittedName>
        <fullName evidence="1">Uncharacterized protein</fullName>
    </submittedName>
</protein>
<dbReference type="InterPro" id="IPR007555">
    <property type="entry name" value="DUF499"/>
</dbReference>
<reference evidence="1 2" key="1">
    <citation type="submission" date="2016-06" db="EMBL/GenBank/DDBJ databases">
        <authorList>
            <person name="Kjaerup R.B."/>
            <person name="Dalgaard T.S."/>
            <person name="Juul-Madsen H.R."/>
        </authorList>
    </citation>
    <scope>NUCLEOTIDE SEQUENCE [LARGE SCALE GENOMIC DNA]</scope>
    <source>
        <strain evidence="1">3</strain>
    </source>
</reference>
<dbReference type="AlphaFoldDB" id="A0A1A8XMU4"/>
<accession>A0A1A8XMU4</accession>
<dbReference type="RefSeq" id="WP_186406882.1">
    <property type="nucleotide sequence ID" value="NZ_FLQX01000103.1"/>
</dbReference>
<dbReference type="EMBL" id="FLQX01000103">
    <property type="protein sequence ID" value="SBT05971.1"/>
    <property type="molecule type" value="Genomic_DNA"/>
</dbReference>
<evidence type="ECO:0000313" key="2">
    <source>
        <dbReference type="Proteomes" id="UP000199169"/>
    </source>
</evidence>
<keyword evidence="2" id="KW-1185">Reference proteome</keyword>
<sequence>MKTLFEKTFARLENRGDQASTFLLTQSMGGGKTHNMIALGLLAKHPALRAKVLGRNGAGHAVGAIRVIGFHGRQTDAQFGIWGELADQLGKKEVFKDHYQPLQAPEQSAWINRLKGEPTLIFLDELPPYLEAVQAKSIGSTTLSTVTATAIANLLVAVNKAELSNVCVVIADLTASWQAGGAMLNGALNNLRNKTVGRGCASSPCRRRARSCITSCVPVCSRPCRTNPSATRWPATTR</sequence>
<dbReference type="Proteomes" id="UP000199169">
    <property type="component" value="Unassembled WGS sequence"/>
</dbReference>